<dbReference type="EMBL" id="KZ997106">
    <property type="protein sequence ID" value="RKO87867.1"/>
    <property type="molecule type" value="Genomic_DNA"/>
</dbReference>
<proteinExistence type="predicted"/>
<evidence type="ECO:0000313" key="2">
    <source>
        <dbReference type="EMBL" id="RKO87867.1"/>
    </source>
</evidence>
<feature type="region of interest" description="Disordered" evidence="1">
    <location>
        <begin position="1"/>
        <end position="23"/>
    </location>
</feature>
<evidence type="ECO:0000256" key="1">
    <source>
        <dbReference type="SAM" id="MobiDB-lite"/>
    </source>
</evidence>
<name>A0A4V1IQV4_9FUNG</name>
<accession>A0A4V1IQV4</accession>
<keyword evidence="3" id="KW-1185">Reference proteome</keyword>
<organism evidence="2 3">
    <name type="scientific">Blyttiomyces helicus</name>
    <dbReference type="NCBI Taxonomy" id="388810"/>
    <lineage>
        <taxon>Eukaryota</taxon>
        <taxon>Fungi</taxon>
        <taxon>Fungi incertae sedis</taxon>
        <taxon>Chytridiomycota</taxon>
        <taxon>Chytridiomycota incertae sedis</taxon>
        <taxon>Chytridiomycetes</taxon>
        <taxon>Chytridiomycetes incertae sedis</taxon>
        <taxon>Blyttiomyces</taxon>
    </lineage>
</organism>
<reference evidence="3" key="1">
    <citation type="journal article" date="2018" name="Nat. Microbiol.">
        <title>Leveraging single-cell genomics to expand the fungal tree of life.</title>
        <authorList>
            <person name="Ahrendt S.R."/>
            <person name="Quandt C.A."/>
            <person name="Ciobanu D."/>
            <person name="Clum A."/>
            <person name="Salamov A."/>
            <person name="Andreopoulos B."/>
            <person name="Cheng J.F."/>
            <person name="Woyke T."/>
            <person name="Pelin A."/>
            <person name="Henrissat B."/>
            <person name="Reynolds N.K."/>
            <person name="Benny G.L."/>
            <person name="Smith M.E."/>
            <person name="James T.Y."/>
            <person name="Grigoriev I.V."/>
        </authorList>
    </citation>
    <scope>NUCLEOTIDE SEQUENCE [LARGE SCALE GENOMIC DNA]</scope>
</reference>
<dbReference type="Proteomes" id="UP000269721">
    <property type="component" value="Unassembled WGS sequence"/>
</dbReference>
<sequence length="159" mass="17359">MGPRERLPDRNTPGDGSKVHLPNSKRCRTELERRDNHCTELSISAMIAPLAPTWASQGPPLWIGAFGKCTSGALATTGISSSKQQGSPLEGKAHSQMKLKKRGFKEGFLPVVVGQLKHLCDTCVSWRLKRETVDGCFKDHPIGEKGHACSLWVEAKVAE</sequence>
<evidence type="ECO:0000313" key="3">
    <source>
        <dbReference type="Proteomes" id="UP000269721"/>
    </source>
</evidence>
<protein>
    <submittedName>
        <fullName evidence="2">Uncharacterized protein</fullName>
    </submittedName>
</protein>
<gene>
    <name evidence="2" type="ORF">BDK51DRAFT_28887</name>
</gene>
<dbReference type="AlphaFoldDB" id="A0A4V1IQV4"/>